<sequence>MTQAGEELAVAFHLSVVASRALETWRIFATERRDLRDKTFLYSKYCNKDVKEEQQELGKILLQFFANASEQKRSRYVVWDKLCQCLEQLGV</sequence>
<dbReference type="Proteomes" id="UP000324800">
    <property type="component" value="Unassembled WGS sequence"/>
</dbReference>
<reference evidence="1 2" key="1">
    <citation type="submission" date="2019-03" db="EMBL/GenBank/DDBJ databases">
        <title>Single cell metagenomics reveals metabolic interactions within the superorganism composed of flagellate Streblomastix strix and complex community of Bacteroidetes bacteria on its surface.</title>
        <authorList>
            <person name="Treitli S.C."/>
            <person name="Kolisko M."/>
            <person name="Husnik F."/>
            <person name="Keeling P."/>
            <person name="Hampl V."/>
        </authorList>
    </citation>
    <scope>NUCLEOTIDE SEQUENCE [LARGE SCALE GENOMIC DNA]</scope>
    <source>
        <strain evidence="1">ST1C</strain>
    </source>
</reference>
<evidence type="ECO:0000313" key="1">
    <source>
        <dbReference type="EMBL" id="KAA6318820.1"/>
    </source>
</evidence>
<protein>
    <submittedName>
        <fullName evidence="1">Uncharacterized protein</fullName>
    </submittedName>
</protein>
<organism evidence="1 2">
    <name type="scientific">Streblomastix strix</name>
    <dbReference type="NCBI Taxonomy" id="222440"/>
    <lineage>
        <taxon>Eukaryota</taxon>
        <taxon>Metamonada</taxon>
        <taxon>Preaxostyla</taxon>
        <taxon>Oxymonadida</taxon>
        <taxon>Streblomastigidae</taxon>
        <taxon>Streblomastix</taxon>
    </lineage>
</organism>
<comment type="caution">
    <text evidence="1">The sequence shown here is derived from an EMBL/GenBank/DDBJ whole genome shotgun (WGS) entry which is preliminary data.</text>
</comment>
<dbReference type="AlphaFoldDB" id="A0A5J4QCS0"/>
<gene>
    <name evidence="1" type="ORF">EZS28_054894</name>
</gene>
<proteinExistence type="predicted"/>
<evidence type="ECO:0000313" key="2">
    <source>
        <dbReference type="Proteomes" id="UP000324800"/>
    </source>
</evidence>
<name>A0A5J4QCS0_9EUKA</name>
<dbReference type="EMBL" id="SNRW01046104">
    <property type="protein sequence ID" value="KAA6318820.1"/>
    <property type="molecule type" value="Genomic_DNA"/>
</dbReference>
<accession>A0A5J4QCS0</accession>